<dbReference type="GO" id="GO:0030970">
    <property type="term" value="P:retrograde protein transport, ER to cytosol"/>
    <property type="evidence" value="ECO:0007669"/>
    <property type="project" value="TreeGrafter"/>
</dbReference>
<dbReference type="GO" id="GO:0030968">
    <property type="term" value="P:endoplasmic reticulum unfolded protein response"/>
    <property type="evidence" value="ECO:0007669"/>
    <property type="project" value="UniProtKB-UniRule"/>
</dbReference>
<evidence type="ECO:0000256" key="4">
    <source>
        <dbReference type="ARBA" id="ARBA00022734"/>
    </source>
</evidence>
<evidence type="ECO:0000313" key="10">
    <source>
        <dbReference type="EMBL" id="KAH3668554.1"/>
    </source>
</evidence>
<dbReference type="GO" id="GO:0030246">
    <property type="term" value="F:carbohydrate binding"/>
    <property type="evidence" value="ECO:0007669"/>
    <property type="project" value="UniProtKB-UniRule"/>
</dbReference>
<feature type="domain" description="MRH" evidence="9">
    <location>
        <begin position="100"/>
        <end position="230"/>
    </location>
</feature>
<comment type="similarity">
    <text evidence="2 7">Belongs to the OS-9 family.</text>
</comment>
<evidence type="ECO:0000256" key="5">
    <source>
        <dbReference type="ARBA" id="ARBA00022824"/>
    </source>
</evidence>
<dbReference type="GeneID" id="70234275"/>
<dbReference type="InterPro" id="IPR012913">
    <property type="entry name" value="OS9-like_dom"/>
</dbReference>
<evidence type="ECO:0000256" key="7">
    <source>
        <dbReference type="RuleBase" id="RU369099"/>
    </source>
</evidence>
<dbReference type="PROSITE" id="PS51914">
    <property type="entry name" value="MRH"/>
    <property type="match status" value="1"/>
</dbReference>
<dbReference type="InterPro" id="IPR044865">
    <property type="entry name" value="MRH_dom"/>
</dbReference>
<name>A0A9P8T7K4_9ASCO</name>
<keyword evidence="5 7" id="KW-0256">Endoplasmic reticulum</keyword>
<dbReference type="AlphaFoldDB" id="A0A9P8T7K4"/>
<evidence type="ECO:0000256" key="2">
    <source>
        <dbReference type="ARBA" id="ARBA00009918"/>
    </source>
</evidence>
<comment type="subcellular location">
    <subcellularLocation>
        <location evidence="1 7">Endoplasmic reticulum membrane</location>
        <topology evidence="1 7">Peripheral membrane protein</topology>
        <orientation evidence="1 7">Lumenal side</orientation>
    </subcellularLocation>
</comment>
<dbReference type="PANTHER" id="PTHR15414">
    <property type="entry name" value="OS-9-RELATED"/>
    <property type="match status" value="1"/>
</dbReference>
<accession>A0A9P8T7K4</accession>
<dbReference type="Proteomes" id="UP000769157">
    <property type="component" value="Unassembled WGS sequence"/>
</dbReference>
<evidence type="ECO:0000259" key="9">
    <source>
        <dbReference type="PROSITE" id="PS51914"/>
    </source>
</evidence>
<evidence type="ECO:0000256" key="8">
    <source>
        <dbReference type="SAM" id="SignalP"/>
    </source>
</evidence>
<dbReference type="InterPro" id="IPR009011">
    <property type="entry name" value="Man6P_isomerase_rcpt-bd_dom_sf"/>
</dbReference>
<dbReference type="InterPro" id="IPR045149">
    <property type="entry name" value="OS-9-like"/>
</dbReference>
<evidence type="ECO:0000256" key="3">
    <source>
        <dbReference type="ARBA" id="ARBA00022729"/>
    </source>
</evidence>
<dbReference type="Pfam" id="PF07915">
    <property type="entry name" value="PRKCSH"/>
    <property type="match status" value="1"/>
</dbReference>
<dbReference type="OrthoDB" id="448954at2759"/>
<dbReference type="GO" id="GO:0005789">
    <property type="term" value="C:endoplasmic reticulum membrane"/>
    <property type="evidence" value="ECO:0007669"/>
    <property type="project" value="UniProtKB-SubCell"/>
</dbReference>
<dbReference type="EMBL" id="JAEUBE010000158">
    <property type="protein sequence ID" value="KAH3668554.1"/>
    <property type="molecule type" value="Genomic_DNA"/>
</dbReference>
<keyword evidence="6" id="KW-1015">Disulfide bond</keyword>
<keyword evidence="11" id="KW-1185">Reference proteome</keyword>
<keyword evidence="3 8" id="KW-0732">Signal</keyword>
<dbReference type="RefSeq" id="XP_046062968.1">
    <property type="nucleotide sequence ID" value="XM_046203165.1"/>
</dbReference>
<sequence>MRFYHLILFLGHTLAEVFSDEIIPEYNIKLFEEQREHSPDAQTIHIRQFGQDYVCSLPSKLTHAKTIEYVNQMEERVSSDLKLAVDIIKSLGTKYDKKYDNCLHRLSGYWSTCFCLFSDVSQYRSLDSKLLESGITRIDFNQPHFKLASFDNVDWEDYSNFKLNTNGAKTRYLEQTLTGGDICDKTGKERVAKVHYMCDPEHKFPSILEIREIKTCVYEISVSYPELCRVYPFMNSMFTVEQITCSLIAKDEEHNKIEQNGSDHLNLRDLNLINLGHNLYMGIHETLGLPTVLITSKKIDAANLEEIDDLLQDCLFAMIDLEKRKQLLSPLENNKESFVSQKDTFKYTVSLYGIGGVHICDLMMEQKSDKQIVAEVITGIEPKNFIEFNGIEIIHDS</sequence>
<organism evidence="10 11">
    <name type="scientific">Ogataea philodendri</name>
    <dbReference type="NCBI Taxonomy" id="1378263"/>
    <lineage>
        <taxon>Eukaryota</taxon>
        <taxon>Fungi</taxon>
        <taxon>Dikarya</taxon>
        <taxon>Ascomycota</taxon>
        <taxon>Saccharomycotina</taxon>
        <taxon>Pichiomycetes</taxon>
        <taxon>Pichiales</taxon>
        <taxon>Pichiaceae</taxon>
        <taxon>Ogataea</taxon>
    </lineage>
</organism>
<evidence type="ECO:0000313" key="11">
    <source>
        <dbReference type="Proteomes" id="UP000769157"/>
    </source>
</evidence>
<comment type="function">
    <text evidence="7">Lectin involved in the quality control of the secretory pathway. As a member of the endoplasmic reticulum-associated degradation lumenal (ERAD-L) surveillance system, targets misfolded endoplasmic reticulum lumenal glycoproteins for degradation.</text>
</comment>
<evidence type="ECO:0000256" key="6">
    <source>
        <dbReference type="ARBA" id="ARBA00023157"/>
    </source>
</evidence>
<feature type="signal peptide" evidence="8">
    <location>
        <begin position="1"/>
        <end position="19"/>
    </location>
</feature>
<comment type="caution">
    <text evidence="10">The sequence shown here is derived from an EMBL/GenBank/DDBJ whole genome shotgun (WGS) entry which is preliminary data.</text>
</comment>
<gene>
    <name evidence="10" type="ORF">OGAPHI_002308</name>
</gene>
<keyword evidence="7" id="KW-0472">Membrane</keyword>
<dbReference type="SUPFAM" id="SSF50911">
    <property type="entry name" value="Mannose 6-phosphate receptor domain"/>
    <property type="match status" value="1"/>
</dbReference>
<dbReference type="Gene3D" id="2.70.130.10">
    <property type="entry name" value="Mannose-6-phosphate receptor binding domain"/>
    <property type="match status" value="1"/>
</dbReference>
<proteinExistence type="inferred from homology"/>
<keyword evidence="4 7" id="KW-0430">Lectin</keyword>
<evidence type="ECO:0000256" key="1">
    <source>
        <dbReference type="ARBA" id="ARBA00004367"/>
    </source>
</evidence>
<protein>
    <recommendedName>
        <fullName evidence="7">Endoplasmic reticulum lectin</fullName>
    </recommendedName>
    <alternativeName>
        <fullName evidence="7">Protein OS-9 homolog</fullName>
    </alternativeName>
</protein>
<feature type="chain" id="PRO_5040187882" description="Endoplasmic reticulum lectin" evidence="8">
    <location>
        <begin position="20"/>
        <end position="397"/>
    </location>
</feature>
<reference evidence="10" key="1">
    <citation type="journal article" date="2021" name="Open Biol.">
        <title>Shared evolutionary footprints suggest mitochondrial oxidative damage underlies multiple complex I losses in fungi.</title>
        <authorList>
            <person name="Schikora-Tamarit M.A."/>
            <person name="Marcet-Houben M."/>
            <person name="Nosek J."/>
            <person name="Gabaldon T."/>
        </authorList>
    </citation>
    <scope>NUCLEOTIDE SEQUENCE</scope>
    <source>
        <strain evidence="10">CBS6075</strain>
    </source>
</reference>
<dbReference type="PANTHER" id="PTHR15414:SF0">
    <property type="entry name" value="ENDOPLASMIC RETICULUM LECTIN 1"/>
    <property type="match status" value="1"/>
</dbReference>
<dbReference type="GO" id="GO:0005788">
    <property type="term" value="C:endoplasmic reticulum lumen"/>
    <property type="evidence" value="ECO:0007669"/>
    <property type="project" value="UniProtKB-UniRule"/>
</dbReference>
<reference evidence="10" key="2">
    <citation type="submission" date="2021-01" db="EMBL/GenBank/DDBJ databases">
        <authorList>
            <person name="Schikora-Tamarit M.A."/>
        </authorList>
    </citation>
    <scope>NUCLEOTIDE SEQUENCE</scope>
    <source>
        <strain evidence="10">CBS6075</strain>
    </source>
</reference>